<dbReference type="KEGG" id="tng:GSTEN00032472G001"/>
<dbReference type="AlphaFoldDB" id="Q4RLI7"/>
<organism evidence="3">
    <name type="scientific">Tetraodon nigroviridis</name>
    <name type="common">Spotted green pufferfish</name>
    <name type="synonym">Chelonodon nigroviridis</name>
    <dbReference type="NCBI Taxonomy" id="99883"/>
    <lineage>
        <taxon>Eukaryota</taxon>
        <taxon>Metazoa</taxon>
        <taxon>Chordata</taxon>
        <taxon>Craniata</taxon>
        <taxon>Vertebrata</taxon>
        <taxon>Euteleostomi</taxon>
        <taxon>Actinopterygii</taxon>
        <taxon>Neopterygii</taxon>
        <taxon>Teleostei</taxon>
        <taxon>Neoteleostei</taxon>
        <taxon>Acanthomorphata</taxon>
        <taxon>Eupercaria</taxon>
        <taxon>Tetraodontiformes</taxon>
        <taxon>Tetradontoidea</taxon>
        <taxon>Tetraodontidae</taxon>
        <taxon>Tetraodon</taxon>
    </lineage>
</organism>
<reference evidence="3" key="1">
    <citation type="journal article" date="2004" name="Nature">
        <title>Genome duplication in the teleost fish Tetraodon nigroviridis reveals the early vertebrate proto-karyotype.</title>
        <authorList>
            <person name="Jaillon O."/>
            <person name="Aury J.-M."/>
            <person name="Brunet F."/>
            <person name="Petit J.-L."/>
            <person name="Stange-Thomann N."/>
            <person name="Mauceli E."/>
            <person name="Bouneau L."/>
            <person name="Fischer C."/>
            <person name="Ozouf-Costaz C."/>
            <person name="Bernot A."/>
            <person name="Nicaud S."/>
            <person name="Jaffe D."/>
            <person name="Fisher S."/>
            <person name="Lutfalla G."/>
            <person name="Dossat C."/>
            <person name="Segurens B."/>
            <person name="Dasilva C."/>
            <person name="Salanoubat M."/>
            <person name="Levy M."/>
            <person name="Boudet N."/>
            <person name="Castellano S."/>
            <person name="Anthouard V."/>
            <person name="Jubin C."/>
            <person name="Castelli V."/>
            <person name="Katinka M."/>
            <person name="Vacherie B."/>
            <person name="Biemont C."/>
            <person name="Skalli Z."/>
            <person name="Cattolico L."/>
            <person name="Poulain J."/>
            <person name="De Berardinis V."/>
            <person name="Cruaud C."/>
            <person name="Duprat S."/>
            <person name="Brottier P."/>
            <person name="Coutanceau J.-P."/>
            <person name="Gouzy J."/>
            <person name="Parra G."/>
            <person name="Lardier G."/>
            <person name="Chapple C."/>
            <person name="McKernan K.J."/>
            <person name="McEwan P."/>
            <person name="Bosak S."/>
            <person name="Kellis M."/>
            <person name="Volff J.-N."/>
            <person name="Guigo R."/>
            <person name="Zody M.C."/>
            <person name="Mesirov J."/>
            <person name="Lindblad-Toh K."/>
            <person name="Birren B."/>
            <person name="Nusbaum C."/>
            <person name="Kahn D."/>
            <person name="Robinson-Rechavi M."/>
            <person name="Laudet V."/>
            <person name="Schachter V."/>
            <person name="Quetier F."/>
            <person name="Saurin W."/>
            <person name="Scarpelli C."/>
            <person name="Wincker P."/>
            <person name="Lander E.S."/>
            <person name="Weissenbach J."/>
            <person name="Roest Crollius H."/>
        </authorList>
    </citation>
    <scope>NUCLEOTIDE SEQUENCE [LARGE SCALE GENOMIC DNA]</scope>
</reference>
<proteinExistence type="predicted"/>
<feature type="region of interest" description="Disordered" evidence="1">
    <location>
        <begin position="161"/>
        <end position="240"/>
    </location>
</feature>
<gene>
    <name evidence="3" type="ORF">GSTENG00032472001</name>
</gene>
<keyword evidence="2" id="KW-0732">Signal</keyword>
<feature type="region of interest" description="Disordered" evidence="1">
    <location>
        <begin position="101"/>
        <end position="148"/>
    </location>
</feature>
<evidence type="ECO:0000256" key="2">
    <source>
        <dbReference type="SAM" id="SignalP"/>
    </source>
</evidence>
<feature type="signal peptide" evidence="2">
    <location>
        <begin position="1"/>
        <end position="23"/>
    </location>
</feature>
<feature type="chain" id="PRO_5004242929" evidence="2">
    <location>
        <begin position="24"/>
        <end position="240"/>
    </location>
</feature>
<accession>Q4RLI7</accession>
<evidence type="ECO:0000313" key="3">
    <source>
        <dbReference type="EMBL" id="CAG10745.1"/>
    </source>
</evidence>
<reference evidence="3" key="2">
    <citation type="submission" date="2004-02" db="EMBL/GenBank/DDBJ databases">
        <authorList>
            <consortium name="Genoscope"/>
            <consortium name="Whitehead Institute Centre for Genome Research"/>
        </authorList>
    </citation>
    <scope>NUCLEOTIDE SEQUENCE</scope>
</reference>
<sequence>MLSTAAHIFDIALTVTLLSSCEAFRWDSAKLLSPPASPAGTPLQYEGSAQDRLIQDSGPLRPGPRLYRTKRHRELVRTQPHLVHNMAVPEIEESSRSSARVNLSGLKLSPTVSQDTVRTGMEEEVEDDMEQMVHLGGPPDTETYRGRPLTPEADKELLNGQEAGDESLEASGFNGSDMEERERGEEGGESLERRERQNKWERVAENGKRERGGQPDGGAGDVPDAAEANHTAPDLDALIG</sequence>
<dbReference type="OrthoDB" id="6352820at2759"/>
<name>Q4RLI7_TETNG</name>
<evidence type="ECO:0000256" key="1">
    <source>
        <dbReference type="SAM" id="MobiDB-lite"/>
    </source>
</evidence>
<feature type="compositionally biased region" description="Basic and acidic residues" evidence="1">
    <location>
        <begin position="178"/>
        <end position="213"/>
    </location>
</feature>
<comment type="caution">
    <text evidence="3">The sequence shown here is derived from an EMBL/GenBank/DDBJ whole genome shotgun (WGS) entry which is preliminary data.</text>
</comment>
<protein>
    <submittedName>
        <fullName evidence="3">(spotted green pufferfish) hypothetical protein</fullName>
    </submittedName>
</protein>
<dbReference type="EMBL" id="CAAE01015020">
    <property type="protein sequence ID" value="CAG10745.1"/>
    <property type="molecule type" value="Genomic_DNA"/>
</dbReference>